<dbReference type="Proteomes" id="UP001527099">
    <property type="component" value="Unassembled WGS sequence"/>
</dbReference>
<dbReference type="SUPFAM" id="SSF51395">
    <property type="entry name" value="FMN-linked oxidoreductases"/>
    <property type="match status" value="1"/>
</dbReference>
<evidence type="ECO:0000256" key="1">
    <source>
        <dbReference type="ARBA" id="ARBA00022630"/>
    </source>
</evidence>
<dbReference type="InterPro" id="IPR051799">
    <property type="entry name" value="NADH_flavin_oxidoreductase"/>
</dbReference>
<dbReference type="Gene3D" id="3.20.20.70">
    <property type="entry name" value="Aldolase class I"/>
    <property type="match status" value="1"/>
</dbReference>
<keyword evidence="1" id="KW-0285">Flavoprotein</keyword>
<name>A0ABT4G9F3_9BACL</name>
<dbReference type="InterPro" id="IPR013785">
    <property type="entry name" value="Aldolase_TIM"/>
</dbReference>
<accession>A0ABT4G9F3</accession>
<evidence type="ECO:0000256" key="2">
    <source>
        <dbReference type="ARBA" id="ARBA00023002"/>
    </source>
</evidence>
<dbReference type="CDD" id="cd04735">
    <property type="entry name" value="OYE_like_4_FMN"/>
    <property type="match status" value="1"/>
</dbReference>
<proteinExistence type="predicted"/>
<dbReference type="PANTHER" id="PTHR43656">
    <property type="entry name" value="BINDING OXIDOREDUCTASE, PUTATIVE (AFU_ORTHOLOGUE AFUA_2G08260)-RELATED"/>
    <property type="match status" value="1"/>
</dbReference>
<organism evidence="4 5">
    <name type="scientific">Paenibacillus alginolyticus</name>
    <dbReference type="NCBI Taxonomy" id="59839"/>
    <lineage>
        <taxon>Bacteria</taxon>
        <taxon>Bacillati</taxon>
        <taxon>Bacillota</taxon>
        <taxon>Bacilli</taxon>
        <taxon>Bacillales</taxon>
        <taxon>Paenibacillaceae</taxon>
        <taxon>Paenibacillus</taxon>
    </lineage>
</organism>
<feature type="domain" description="NADH:flavin oxidoreductase/NADH oxidase N-terminal" evidence="3">
    <location>
        <begin position="8"/>
        <end position="339"/>
    </location>
</feature>
<evidence type="ECO:0000313" key="4">
    <source>
        <dbReference type="EMBL" id="MCY9692801.1"/>
    </source>
</evidence>
<dbReference type="Pfam" id="PF00724">
    <property type="entry name" value="Oxidored_FMN"/>
    <property type="match status" value="1"/>
</dbReference>
<dbReference type="PANTHER" id="PTHR43656:SF2">
    <property type="entry name" value="BINDING OXIDOREDUCTASE, PUTATIVE (AFU_ORTHOLOGUE AFUA_2G08260)-RELATED"/>
    <property type="match status" value="1"/>
</dbReference>
<comment type="caution">
    <text evidence="4">The sequence shown here is derived from an EMBL/GenBank/DDBJ whole genome shotgun (WGS) entry which is preliminary data.</text>
</comment>
<keyword evidence="5" id="KW-1185">Reference proteome</keyword>
<evidence type="ECO:0000313" key="5">
    <source>
        <dbReference type="Proteomes" id="UP001527099"/>
    </source>
</evidence>
<reference evidence="4 5" key="1">
    <citation type="submission" date="2022-05" db="EMBL/GenBank/DDBJ databases">
        <title>Genome Sequencing of Bee-Associated Microbes.</title>
        <authorList>
            <person name="Dunlap C."/>
        </authorList>
    </citation>
    <scope>NUCLEOTIDE SEQUENCE [LARGE SCALE GENOMIC DNA]</scope>
    <source>
        <strain evidence="4 5">NRRL B-14421</strain>
    </source>
</reference>
<sequence length="374" mass="41085">MNPKYKPLFEDFTLRSGIRLDNRIVMAPMTNWSSNEDGTVSATEVDYYIRRAGGAGMVVTACTYVTRNGKGFAGEFGADTDDMIPSLRRLASAIKEKGAVALLQIFHGGRLCPPELVPDGDIVSASDVPSEQNGNVRPRPLQDDEIEAIVRDFGETARRAIEAGFDGVEIHGANGYLLQQFFSPHTNRRDDRWGGDLAKRLTFPLTVVEEVKRVVAEHAKRPFAVGYRFSPEEPEENGITMDDTLKLVDVLAGQELDYLHVSLMDFRSKPRVGADDSKSRLQWIVDTAGGRTPVIGVGSVHTPEEALEALLTGAALVALGRELIMEPDWVAKVAEGREAEIATTLSKQDQRRLVIPDPLWQGIMGAPGWFPVVD</sequence>
<protein>
    <submittedName>
        <fullName evidence="4">NADH-dependent flavin oxidoreductase</fullName>
    </submittedName>
</protein>
<dbReference type="EMBL" id="JAMDMX010000020">
    <property type="protein sequence ID" value="MCY9692801.1"/>
    <property type="molecule type" value="Genomic_DNA"/>
</dbReference>
<dbReference type="RefSeq" id="WP_268614334.1">
    <property type="nucleotide sequence ID" value="NZ_JAMDMX010000020.1"/>
</dbReference>
<evidence type="ECO:0000259" key="3">
    <source>
        <dbReference type="Pfam" id="PF00724"/>
    </source>
</evidence>
<keyword evidence="2" id="KW-0560">Oxidoreductase</keyword>
<gene>
    <name evidence="4" type="ORF">M5X19_07805</name>
</gene>
<dbReference type="InterPro" id="IPR001155">
    <property type="entry name" value="OxRdtase_FMN_N"/>
</dbReference>